<dbReference type="EMBL" id="JARK01001632">
    <property type="protein sequence ID" value="EYB85572.1"/>
    <property type="molecule type" value="Genomic_DNA"/>
</dbReference>
<gene>
    <name evidence="2" type="primary">Acey_s0296.g1712</name>
    <name evidence="2" type="ORF">Y032_0296g1712</name>
</gene>
<protein>
    <submittedName>
        <fullName evidence="2">Uncharacterized protein</fullName>
    </submittedName>
</protein>
<evidence type="ECO:0000313" key="3">
    <source>
        <dbReference type="Proteomes" id="UP000024635"/>
    </source>
</evidence>
<sequence>MTGRKPARLDNLRSQPIGEHQLTRKHLGPASRPRPLALQELELRNGFLRQFLHGIKYTILISSHWRFFYYKASDSNLRWDGEFELQKSAFKKLLLLLLI</sequence>
<accession>A0A016S5I0</accession>
<name>A0A016S5I0_9BILA</name>
<comment type="caution">
    <text evidence="2">The sequence shown here is derived from an EMBL/GenBank/DDBJ whole genome shotgun (WGS) entry which is preliminary data.</text>
</comment>
<feature type="region of interest" description="Disordered" evidence="1">
    <location>
        <begin position="1"/>
        <end position="33"/>
    </location>
</feature>
<dbReference type="Proteomes" id="UP000024635">
    <property type="component" value="Unassembled WGS sequence"/>
</dbReference>
<keyword evidence="3" id="KW-1185">Reference proteome</keyword>
<evidence type="ECO:0000256" key="1">
    <source>
        <dbReference type="SAM" id="MobiDB-lite"/>
    </source>
</evidence>
<dbReference type="AlphaFoldDB" id="A0A016S5I0"/>
<reference evidence="3" key="1">
    <citation type="journal article" date="2015" name="Nat. Genet.">
        <title>The genome and transcriptome of the zoonotic hookworm Ancylostoma ceylanicum identify infection-specific gene families.</title>
        <authorList>
            <person name="Schwarz E.M."/>
            <person name="Hu Y."/>
            <person name="Antoshechkin I."/>
            <person name="Miller M.M."/>
            <person name="Sternberg P.W."/>
            <person name="Aroian R.V."/>
        </authorList>
    </citation>
    <scope>NUCLEOTIDE SEQUENCE</scope>
    <source>
        <strain evidence="3">HY135</strain>
    </source>
</reference>
<evidence type="ECO:0000313" key="2">
    <source>
        <dbReference type="EMBL" id="EYB85572.1"/>
    </source>
</evidence>
<proteinExistence type="predicted"/>
<organism evidence="2 3">
    <name type="scientific">Ancylostoma ceylanicum</name>
    <dbReference type="NCBI Taxonomy" id="53326"/>
    <lineage>
        <taxon>Eukaryota</taxon>
        <taxon>Metazoa</taxon>
        <taxon>Ecdysozoa</taxon>
        <taxon>Nematoda</taxon>
        <taxon>Chromadorea</taxon>
        <taxon>Rhabditida</taxon>
        <taxon>Rhabditina</taxon>
        <taxon>Rhabditomorpha</taxon>
        <taxon>Strongyloidea</taxon>
        <taxon>Ancylostomatidae</taxon>
        <taxon>Ancylostomatinae</taxon>
        <taxon>Ancylostoma</taxon>
    </lineage>
</organism>